<dbReference type="CDD" id="cd09280">
    <property type="entry name" value="RNase_HI_eukaryote_like"/>
    <property type="match status" value="1"/>
</dbReference>
<dbReference type="Proteomes" id="UP001369086">
    <property type="component" value="Unassembled WGS sequence"/>
</dbReference>
<keyword evidence="4" id="KW-0540">Nuclease</keyword>
<proteinExistence type="inferred from homology"/>
<keyword evidence="7" id="KW-0378">Hydrolase</keyword>
<feature type="non-terminal residue" evidence="9">
    <location>
        <position position="1"/>
    </location>
</feature>
<comment type="catalytic activity">
    <reaction evidence="1">
        <text>Endonucleolytic cleavage to 5'-phosphomonoester.</text>
        <dbReference type="EC" id="3.1.26.4"/>
    </reaction>
</comment>
<dbReference type="PANTHER" id="PTHR10642">
    <property type="entry name" value="RIBONUCLEASE H1"/>
    <property type="match status" value="1"/>
</dbReference>
<evidence type="ECO:0000256" key="4">
    <source>
        <dbReference type="ARBA" id="ARBA00022722"/>
    </source>
</evidence>
<evidence type="ECO:0000313" key="10">
    <source>
        <dbReference type="Proteomes" id="UP001369086"/>
    </source>
</evidence>
<evidence type="ECO:0000256" key="7">
    <source>
        <dbReference type="ARBA" id="ARBA00022801"/>
    </source>
</evidence>
<dbReference type="EMBL" id="JAHFZB010000016">
    <property type="protein sequence ID" value="KAK6480512.1"/>
    <property type="molecule type" value="Genomic_DNA"/>
</dbReference>
<dbReference type="InterPro" id="IPR002156">
    <property type="entry name" value="RNaseH_domain"/>
</dbReference>
<dbReference type="PANTHER" id="PTHR10642:SF26">
    <property type="entry name" value="RIBONUCLEASE H1"/>
    <property type="match status" value="1"/>
</dbReference>
<keyword evidence="10" id="KW-1185">Reference proteome</keyword>
<dbReference type="InterPro" id="IPR036397">
    <property type="entry name" value="RNaseH_sf"/>
</dbReference>
<evidence type="ECO:0000256" key="6">
    <source>
        <dbReference type="ARBA" id="ARBA00022759"/>
    </source>
</evidence>
<sequence>VYIDGSATRKGGTLKAGVGLIWEHNSFQKSYHLQSKTSQYAELVGALLAVQTAIQQDITEFVICTDSAYTKDSFINYLPGWKRKGMRKPDGKPVANPELILAIDQLVSEHALKIYWKKVVGHSLVEGPEKQGNDQADRLAKEGA</sequence>
<reference evidence="9 10" key="1">
    <citation type="submission" date="2021-05" db="EMBL/GenBank/DDBJ databases">
        <authorList>
            <person name="Zahm M."/>
            <person name="Klopp C."/>
            <person name="Cabau C."/>
            <person name="Kuhl H."/>
            <person name="Suciu R."/>
            <person name="Ciorpac M."/>
            <person name="Holostenco D."/>
            <person name="Gessner J."/>
            <person name="Wuertz S."/>
            <person name="Hohne C."/>
            <person name="Stock M."/>
            <person name="Gislard M."/>
            <person name="Lluch J."/>
            <person name="Milhes M."/>
            <person name="Lampietro C."/>
            <person name="Lopez Roques C."/>
            <person name="Donnadieu C."/>
            <person name="Du K."/>
            <person name="Schartl M."/>
            <person name="Guiguen Y."/>
        </authorList>
    </citation>
    <scope>NUCLEOTIDE SEQUENCE [LARGE SCALE GENOMIC DNA]</scope>
    <source>
        <strain evidence="9">Hh-F2</strain>
        <tissue evidence="9">Blood</tissue>
    </source>
</reference>
<accession>A0ABR0Z6R2</accession>
<dbReference type="InterPro" id="IPR012337">
    <property type="entry name" value="RNaseH-like_sf"/>
</dbReference>
<dbReference type="EC" id="3.1.26.4" evidence="3"/>
<evidence type="ECO:0000256" key="2">
    <source>
        <dbReference type="ARBA" id="ARBA00005300"/>
    </source>
</evidence>
<dbReference type="InterPro" id="IPR050092">
    <property type="entry name" value="RNase_H"/>
</dbReference>
<dbReference type="PROSITE" id="PS50879">
    <property type="entry name" value="RNASE_H_1"/>
    <property type="match status" value="1"/>
</dbReference>
<evidence type="ECO:0000256" key="3">
    <source>
        <dbReference type="ARBA" id="ARBA00012180"/>
    </source>
</evidence>
<evidence type="ECO:0000259" key="8">
    <source>
        <dbReference type="PROSITE" id="PS50879"/>
    </source>
</evidence>
<keyword evidence="6" id="KW-0255">Endonuclease</keyword>
<gene>
    <name evidence="9" type="ORF">HHUSO_G18250</name>
</gene>
<comment type="caution">
    <text evidence="9">The sequence shown here is derived from an EMBL/GenBank/DDBJ whole genome shotgun (WGS) entry which is preliminary data.</text>
</comment>
<name>A0ABR0Z6R2_HUSHU</name>
<dbReference type="Pfam" id="PF00075">
    <property type="entry name" value="RNase_H"/>
    <property type="match status" value="1"/>
</dbReference>
<evidence type="ECO:0000256" key="5">
    <source>
        <dbReference type="ARBA" id="ARBA00022723"/>
    </source>
</evidence>
<dbReference type="Gene3D" id="3.30.420.10">
    <property type="entry name" value="Ribonuclease H-like superfamily/Ribonuclease H"/>
    <property type="match status" value="1"/>
</dbReference>
<feature type="domain" description="RNase H type-1" evidence="8">
    <location>
        <begin position="1"/>
        <end position="144"/>
    </location>
</feature>
<keyword evidence="5" id="KW-0479">Metal-binding</keyword>
<dbReference type="SUPFAM" id="SSF53098">
    <property type="entry name" value="Ribonuclease H-like"/>
    <property type="match status" value="1"/>
</dbReference>
<evidence type="ECO:0000313" key="9">
    <source>
        <dbReference type="EMBL" id="KAK6480512.1"/>
    </source>
</evidence>
<comment type="similarity">
    <text evidence="2">Belongs to the RNase H family.</text>
</comment>
<organism evidence="9 10">
    <name type="scientific">Huso huso</name>
    <name type="common">Beluga</name>
    <name type="synonym">Acipenser huso</name>
    <dbReference type="NCBI Taxonomy" id="61971"/>
    <lineage>
        <taxon>Eukaryota</taxon>
        <taxon>Metazoa</taxon>
        <taxon>Chordata</taxon>
        <taxon>Craniata</taxon>
        <taxon>Vertebrata</taxon>
        <taxon>Euteleostomi</taxon>
        <taxon>Actinopterygii</taxon>
        <taxon>Chondrostei</taxon>
        <taxon>Acipenseriformes</taxon>
        <taxon>Acipenseridae</taxon>
        <taxon>Huso</taxon>
    </lineage>
</organism>
<evidence type="ECO:0000256" key="1">
    <source>
        <dbReference type="ARBA" id="ARBA00000077"/>
    </source>
</evidence>
<protein>
    <recommendedName>
        <fullName evidence="3">ribonuclease H</fullName>
        <ecNumber evidence="3">3.1.26.4</ecNumber>
    </recommendedName>
</protein>